<keyword evidence="6 8" id="KW-0472">Membrane</keyword>
<evidence type="ECO:0000256" key="6">
    <source>
        <dbReference type="ARBA" id="ARBA00023136"/>
    </source>
</evidence>
<dbReference type="Proteomes" id="UP001430848">
    <property type="component" value="Unassembled WGS sequence"/>
</dbReference>
<feature type="transmembrane region" description="Helical" evidence="8">
    <location>
        <begin position="73"/>
        <end position="93"/>
    </location>
</feature>
<dbReference type="PANTHER" id="PTHR48022:SF10">
    <property type="entry name" value="MAJOR FACILITATOR SUPERFAMILY (MFS) PROFILE DOMAIN-CONTAINING PROTEIN"/>
    <property type="match status" value="1"/>
</dbReference>
<reference evidence="10 11" key="1">
    <citation type="submission" date="2024-02" db="EMBL/GenBank/DDBJ databases">
        <title>De novo assembly and annotation of 12 fungi associated with fruit tree decline syndrome in Ontario, Canada.</title>
        <authorList>
            <person name="Sulman M."/>
            <person name="Ellouze W."/>
            <person name="Ilyukhin E."/>
        </authorList>
    </citation>
    <scope>NUCLEOTIDE SEQUENCE [LARGE SCALE GENOMIC DNA]</scope>
    <source>
        <strain evidence="10 11">M169</strain>
    </source>
</reference>
<feature type="transmembrane region" description="Helical" evidence="8">
    <location>
        <begin position="455"/>
        <end position="473"/>
    </location>
</feature>
<keyword evidence="3 7" id="KW-0813">Transport</keyword>
<dbReference type="InterPro" id="IPR005828">
    <property type="entry name" value="MFS_sugar_transport-like"/>
</dbReference>
<comment type="subcellular location">
    <subcellularLocation>
        <location evidence="1">Membrane</location>
        <topology evidence="1">Multi-pass membrane protein</topology>
    </subcellularLocation>
</comment>
<feature type="transmembrane region" description="Helical" evidence="8">
    <location>
        <begin position="420"/>
        <end position="443"/>
    </location>
</feature>
<dbReference type="Gene3D" id="1.20.1250.20">
    <property type="entry name" value="MFS general substrate transporter like domains"/>
    <property type="match status" value="1"/>
</dbReference>
<evidence type="ECO:0000259" key="9">
    <source>
        <dbReference type="PROSITE" id="PS50850"/>
    </source>
</evidence>
<keyword evidence="4 8" id="KW-0812">Transmembrane</keyword>
<evidence type="ECO:0000256" key="5">
    <source>
        <dbReference type="ARBA" id="ARBA00022989"/>
    </source>
</evidence>
<dbReference type="InterPro" id="IPR020846">
    <property type="entry name" value="MFS_dom"/>
</dbReference>
<feature type="transmembrane region" description="Helical" evidence="8">
    <location>
        <begin position="42"/>
        <end position="61"/>
    </location>
</feature>
<keyword evidence="5 8" id="KW-1133">Transmembrane helix</keyword>
<dbReference type="InterPro" id="IPR036259">
    <property type="entry name" value="MFS_trans_sf"/>
</dbReference>
<name>A0ABR1NWW5_DIAER</name>
<organism evidence="10 11">
    <name type="scientific">Diaporthe eres</name>
    <name type="common">Phomopsis oblonga</name>
    <dbReference type="NCBI Taxonomy" id="83184"/>
    <lineage>
        <taxon>Eukaryota</taxon>
        <taxon>Fungi</taxon>
        <taxon>Dikarya</taxon>
        <taxon>Ascomycota</taxon>
        <taxon>Pezizomycotina</taxon>
        <taxon>Sordariomycetes</taxon>
        <taxon>Sordariomycetidae</taxon>
        <taxon>Diaporthales</taxon>
        <taxon>Diaporthaceae</taxon>
        <taxon>Diaporthe</taxon>
        <taxon>Diaporthe eres species complex</taxon>
    </lineage>
</organism>
<dbReference type="SUPFAM" id="SSF103473">
    <property type="entry name" value="MFS general substrate transporter"/>
    <property type="match status" value="1"/>
</dbReference>
<evidence type="ECO:0000313" key="11">
    <source>
        <dbReference type="Proteomes" id="UP001430848"/>
    </source>
</evidence>
<evidence type="ECO:0000256" key="4">
    <source>
        <dbReference type="ARBA" id="ARBA00022692"/>
    </source>
</evidence>
<evidence type="ECO:0000313" key="10">
    <source>
        <dbReference type="EMBL" id="KAK7718309.1"/>
    </source>
</evidence>
<dbReference type="EMBL" id="JAKNSF020000087">
    <property type="protein sequence ID" value="KAK7718309.1"/>
    <property type="molecule type" value="Genomic_DNA"/>
</dbReference>
<accession>A0ABR1NWW5</accession>
<evidence type="ECO:0000256" key="8">
    <source>
        <dbReference type="SAM" id="Phobius"/>
    </source>
</evidence>
<dbReference type="Pfam" id="PF00083">
    <property type="entry name" value="Sugar_tr"/>
    <property type="match status" value="1"/>
</dbReference>
<feature type="transmembrane region" description="Helical" evidence="8">
    <location>
        <begin position="164"/>
        <end position="183"/>
    </location>
</feature>
<protein>
    <recommendedName>
        <fullName evidence="9">Major facilitator superfamily (MFS) profile domain-containing protein</fullName>
    </recommendedName>
</protein>
<evidence type="ECO:0000256" key="2">
    <source>
        <dbReference type="ARBA" id="ARBA00010992"/>
    </source>
</evidence>
<evidence type="ECO:0000256" key="1">
    <source>
        <dbReference type="ARBA" id="ARBA00004141"/>
    </source>
</evidence>
<dbReference type="InterPro" id="IPR050360">
    <property type="entry name" value="MFS_Sugar_Transporters"/>
</dbReference>
<dbReference type="PROSITE" id="PS50850">
    <property type="entry name" value="MFS"/>
    <property type="match status" value="1"/>
</dbReference>
<feature type="transmembrane region" description="Helical" evidence="8">
    <location>
        <begin position="130"/>
        <end position="152"/>
    </location>
</feature>
<feature type="transmembrane region" description="Helical" evidence="8">
    <location>
        <begin position="385"/>
        <end position="408"/>
    </location>
</feature>
<proteinExistence type="inferred from homology"/>
<comment type="caution">
    <text evidence="10">The sequence shown here is derived from an EMBL/GenBank/DDBJ whole genome shotgun (WGS) entry which is preliminary data.</text>
</comment>
<feature type="transmembrane region" description="Helical" evidence="8">
    <location>
        <begin position="327"/>
        <end position="346"/>
    </location>
</feature>
<evidence type="ECO:0000256" key="7">
    <source>
        <dbReference type="RuleBase" id="RU003346"/>
    </source>
</evidence>
<feature type="domain" description="Major facilitator superfamily (MFS) profile" evidence="9">
    <location>
        <begin position="27"/>
        <end position="477"/>
    </location>
</feature>
<dbReference type="PANTHER" id="PTHR48022">
    <property type="entry name" value="PLASTIDIC GLUCOSE TRANSPORTER 4"/>
    <property type="match status" value="1"/>
</dbReference>
<feature type="transmembrane region" description="Helical" evidence="8">
    <location>
        <begin position="353"/>
        <end position="373"/>
    </location>
</feature>
<dbReference type="InterPro" id="IPR003663">
    <property type="entry name" value="Sugar/inositol_transpt"/>
</dbReference>
<comment type="similarity">
    <text evidence="2 7">Belongs to the major facilitator superfamily. Sugar transporter (TC 2.A.1.1) family.</text>
</comment>
<dbReference type="NCBIfam" id="TIGR00879">
    <property type="entry name" value="SP"/>
    <property type="match status" value="1"/>
</dbReference>
<sequence length="527" mass="58311">MVAGAGGVVSSNPLKLDYRSHSKCLAICAVITVSSFQYGLDYALVGGFMAMPGFLRVFGYFDESAQKWAIDTTVQQLISSLMTVGTFVGSLAIGPFSSRFGRRNGLWTASALNAISTAIMMGSTSVGPLYFARFLLGESISVGWFLTFGQVYINEAAPAHLRGIVFAVYQTQLSIGSVIGAAVDYGTHNIESKNAYRIPLALFFIAPTVQSISLIFFPESPRWLMAHGREDSAESALRKLRGRNIEEAAFQAELNEIRVSTRQQVEHSKRKKKQLWLEIWNKSNRRRTLLSIAVVCFHCAAGSSYLTIYTTYFLTTAGIPADRSFEFSTMITCMGLLGILSSFFWADKVDRRAIFMIGVAVCGLTQLGFAVAWTAAPGTETAGKVVVGLIAIFTFFYTAFGPYAWMVGAEYPNNHLRAHTFGLATALNFLGNWVGIFTAPYFINPASLGWSAKYGYIWFASNTIVFLFIYFFLPETRGRTLEEIHEMFEEGVPSRKFKGFVCAATQAMATEVIEKERNEHIEEIKTL</sequence>
<gene>
    <name evidence="10" type="ORF">SLS63_010482</name>
</gene>
<keyword evidence="11" id="KW-1185">Reference proteome</keyword>
<feature type="transmembrane region" description="Helical" evidence="8">
    <location>
        <begin position="289"/>
        <end position="315"/>
    </location>
</feature>
<feature type="transmembrane region" description="Helical" evidence="8">
    <location>
        <begin position="195"/>
        <end position="217"/>
    </location>
</feature>
<evidence type="ECO:0000256" key="3">
    <source>
        <dbReference type="ARBA" id="ARBA00022448"/>
    </source>
</evidence>